<evidence type="ECO:0000313" key="8">
    <source>
        <dbReference type="Proteomes" id="UP000051017"/>
    </source>
</evidence>
<protein>
    <recommendedName>
        <fullName evidence="5">Heat-inducible transcription repressor HrcA</fullName>
    </recommendedName>
</protein>
<dbReference type="InterPro" id="IPR023120">
    <property type="entry name" value="WHTH_transcript_rep_HrcA_IDD"/>
</dbReference>
<accession>A0A0R2QEF9</accession>
<dbReference type="HAMAP" id="MF_00081">
    <property type="entry name" value="HrcA"/>
    <property type="match status" value="1"/>
</dbReference>
<dbReference type="InterPro" id="IPR036390">
    <property type="entry name" value="WH_DNA-bd_sf"/>
</dbReference>
<dbReference type="PIRSF" id="PIRSF005485">
    <property type="entry name" value="HrcA"/>
    <property type="match status" value="1"/>
</dbReference>
<dbReference type="AlphaFoldDB" id="A0A0R2QEF9"/>
<evidence type="ECO:0000256" key="2">
    <source>
        <dbReference type="ARBA" id="ARBA00023015"/>
    </source>
</evidence>
<dbReference type="Proteomes" id="UP000051017">
    <property type="component" value="Unassembled WGS sequence"/>
</dbReference>
<evidence type="ECO:0000256" key="3">
    <source>
        <dbReference type="ARBA" id="ARBA00023016"/>
    </source>
</evidence>
<dbReference type="PANTHER" id="PTHR34824">
    <property type="entry name" value="HEAT-INDUCIBLE TRANSCRIPTION REPRESSOR HRCA"/>
    <property type="match status" value="1"/>
</dbReference>
<reference evidence="7 8" key="1">
    <citation type="submission" date="2015-10" db="EMBL/GenBank/DDBJ databases">
        <title>Metagenome-Assembled Genomes uncover a global brackish microbiome.</title>
        <authorList>
            <person name="Hugerth L.W."/>
            <person name="Larsson J."/>
            <person name="Alneberg J."/>
            <person name="Lindh M.V."/>
            <person name="Legrand C."/>
            <person name="Pinhassi J."/>
            <person name="Andersson A.F."/>
        </authorList>
    </citation>
    <scope>NUCLEOTIDE SEQUENCE [LARGE SCALE GENOMIC DNA]</scope>
    <source>
        <strain evidence="7">BACL6 MAG-120924-bin43</strain>
    </source>
</reference>
<dbReference type="InterPro" id="IPR002571">
    <property type="entry name" value="HrcA"/>
</dbReference>
<evidence type="ECO:0000259" key="6">
    <source>
        <dbReference type="Pfam" id="PF01628"/>
    </source>
</evidence>
<evidence type="ECO:0000256" key="5">
    <source>
        <dbReference type="HAMAP-Rule" id="MF_00081"/>
    </source>
</evidence>
<dbReference type="GO" id="GO:0045892">
    <property type="term" value="P:negative regulation of DNA-templated transcription"/>
    <property type="evidence" value="ECO:0007669"/>
    <property type="project" value="UniProtKB-UniRule"/>
</dbReference>
<comment type="similarity">
    <text evidence="5">Belongs to the HrcA family.</text>
</comment>
<evidence type="ECO:0000256" key="4">
    <source>
        <dbReference type="ARBA" id="ARBA00023163"/>
    </source>
</evidence>
<feature type="domain" description="Heat-inducible transcription repressor HrcA C-terminal" evidence="6">
    <location>
        <begin position="105"/>
        <end position="313"/>
    </location>
</feature>
<dbReference type="InterPro" id="IPR029016">
    <property type="entry name" value="GAF-like_dom_sf"/>
</dbReference>
<comment type="function">
    <text evidence="5">Negative regulator of class I heat shock genes (grpE-dnaK-dnaJ and groELS operons). Prevents heat-shock induction of these operons.</text>
</comment>
<dbReference type="NCBIfam" id="TIGR00331">
    <property type="entry name" value="hrcA"/>
    <property type="match status" value="1"/>
</dbReference>
<dbReference type="PANTHER" id="PTHR34824:SF1">
    <property type="entry name" value="HEAT-INDUCIBLE TRANSCRIPTION REPRESSOR HRCA"/>
    <property type="match status" value="1"/>
</dbReference>
<keyword evidence="1 5" id="KW-0678">Repressor</keyword>
<dbReference type="Gene3D" id="1.10.10.10">
    <property type="entry name" value="Winged helix-like DNA-binding domain superfamily/Winged helix DNA-binding domain"/>
    <property type="match status" value="1"/>
</dbReference>
<evidence type="ECO:0000313" key="7">
    <source>
        <dbReference type="EMBL" id="KRO47504.1"/>
    </source>
</evidence>
<dbReference type="Gene3D" id="3.30.450.40">
    <property type="match status" value="1"/>
</dbReference>
<name>A0A0R2QEF9_9ACTN</name>
<dbReference type="EMBL" id="LIBJ01000154">
    <property type="protein sequence ID" value="KRO47504.1"/>
    <property type="molecule type" value="Genomic_DNA"/>
</dbReference>
<dbReference type="SUPFAM" id="SSF46785">
    <property type="entry name" value="Winged helix' DNA-binding domain"/>
    <property type="match status" value="1"/>
</dbReference>
<dbReference type="InterPro" id="IPR021153">
    <property type="entry name" value="HrcA_C"/>
</dbReference>
<keyword evidence="4 5" id="KW-0804">Transcription</keyword>
<evidence type="ECO:0000256" key="1">
    <source>
        <dbReference type="ARBA" id="ARBA00022491"/>
    </source>
</evidence>
<dbReference type="GO" id="GO:0003677">
    <property type="term" value="F:DNA binding"/>
    <property type="evidence" value="ECO:0007669"/>
    <property type="project" value="InterPro"/>
</dbReference>
<keyword evidence="3 5" id="KW-0346">Stress response</keyword>
<dbReference type="Gene3D" id="3.30.390.60">
    <property type="entry name" value="Heat-inducible transcription repressor hrca homolog, domain 3"/>
    <property type="match status" value="1"/>
</dbReference>
<dbReference type="Pfam" id="PF01628">
    <property type="entry name" value="HrcA"/>
    <property type="match status" value="1"/>
</dbReference>
<gene>
    <name evidence="5" type="primary">hrcA</name>
    <name evidence="7" type="ORF">ABR75_09155</name>
</gene>
<dbReference type="SUPFAM" id="SSF55781">
    <property type="entry name" value="GAF domain-like"/>
    <property type="match status" value="1"/>
</dbReference>
<comment type="caution">
    <text evidence="7">The sequence shown here is derived from an EMBL/GenBank/DDBJ whole genome shotgun (WGS) entry which is preliminary data.</text>
</comment>
<sequence length="332" mass="35043">MMLDDRKTAILRAVVEEYISTAQPVGSSHIANTSGVHVSSATVRNDMSFLEQEGYLAQPHTSAGRIPTDKGYRFFVDNLTPSGTLELAAQDRIGQFFDTAHGRLEETLQRTSTLLAEMTNYAAVVMGPKAEVAVVRSVQLVGLSAHMAMVVVVLSNGVVESEPIELNASITDDQTADASQSLSRIMIGKALGASLPLMTSGDVIADALAAQVVRAMNGRRVDESVFVGGASAMAQAFDAVEIVRSVLHTLEQQYVVVSLVRDMLNRGLSVAIGAEHGIEPLATCSLVLSPVVVDGATLGTVGVLGPTRMNYPQALAAVGIVGERLGRRLTEG</sequence>
<dbReference type="InterPro" id="IPR036388">
    <property type="entry name" value="WH-like_DNA-bd_sf"/>
</dbReference>
<organism evidence="7 8">
    <name type="scientific">Acidimicrobiia bacterium BACL6 MAG-120924-bin43</name>
    <dbReference type="NCBI Taxonomy" id="1655583"/>
    <lineage>
        <taxon>Bacteria</taxon>
        <taxon>Bacillati</taxon>
        <taxon>Actinomycetota</taxon>
        <taxon>Acidimicrobiia</taxon>
        <taxon>acIV cluster</taxon>
    </lineage>
</organism>
<keyword evidence="2 5" id="KW-0805">Transcription regulation</keyword>
<proteinExistence type="inferred from homology"/>